<accession>A0A417YSD2</accession>
<proteinExistence type="predicted"/>
<evidence type="ECO:0000313" key="1">
    <source>
        <dbReference type="EMBL" id="RHW38893.1"/>
    </source>
</evidence>
<dbReference type="OrthoDB" id="2890318at2"/>
<gene>
    <name evidence="1" type="ORF">D1B31_12985</name>
</gene>
<evidence type="ECO:0000313" key="2">
    <source>
        <dbReference type="Proteomes" id="UP000284416"/>
    </source>
</evidence>
<sequence>MLKQNGKDLKVIHEKIVDHYSTFGEGTPTPAPKN</sequence>
<dbReference type="Proteomes" id="UP000284416">
    <property type="component" value="Unassembled WGS sequence"/>
</dbReference>
<keyword evidence="2" id="KW-1185">Reference proteome</keyword>
<name>A0A417YSD2_9BACI</name>
<dbReference type="AlphaFoldDB" id="A0A417YSD2"/>
<protein>
    <submittedName>
        <fullName evidence="1">Uncharacterized protein</fullName>
    </submittedName>
</protein>
<comment type="caution">
    <text evidence="1">The sequence shown here is derived from an EMBL/GenBank/DDBJ whole genome shotgun (WGS) entry which is preliminary data.</text>
</comment>
<organism evidence="1 2">
    <name type="scientific">Neobacillus notoginsengisoli</name>
    <dbReference type="NCBI Taxonomy" id="1578198"/>
    <lineage>
        <taxon>Bacteria</taxon>
        <taxon>Bacillati</taxon>
        <taxon>Bacillota</taxon>
        <taxon>Bacilli</taxon>
        <taxon>Bacillales</taxon>
        <taxon>Bacillaceae</taxon>
        <taxon>Neobacillus</taxon>
    </lineage>
</organism>
<reference evidence="1 2" key="1">
    <citation type="journal article" date="2017" name="Int. J. Syst. Evol. Microbiol.">
        <title>Bacillus notoginsengisoli sp. nov., a novel bacterium isolated from the rhizosphere of Panax notoginseng.</title>
        <authorList>
            <person name="Zhang M.Y."/>
            <person name="Cheng J."/>
            <person name="Cai Y."/>
            <person name="Zhang T.Y."/>
            <person name="Wu Y.Y."/>
            <person name="Manikprabhu D."/>
            <person name="Li W.J."/>
            <person name="Zhang Y.X."/>
        </authorList>
    </citation>
    <scope>NUCLEOTIDE SEQUENCE [LARGE SCALE GENOMIC DNA]</scope>
    <source>
        <strain evidence="1 2">JCM 30743</strain>
    </source>
</reference>
<dbReference type="EMBL" id="QWEG01000008">
    <property type="protein sequence ID" value="RHW38893.1"/>
    <property type="molecule type" value="Genomic_DNA"/>
</dbReference>